<sequence length="135" mass="14505">ASLSRKLPRRFPAPPPVPASQRAGPSRPESAFRPRRTAGGVPRGGRRPGLRRRRRSPLQVGGGDGGAVARAGPAGLDLTLRPSRRQARLPQRLRRGPRPRRALPGPNFSRSPGSLGQDLETEARSCPPQVQKPAV</sequence>
<dbReference type="EMBL" id="CADCVH010000118">
    <property type="protein sequence ID" value="CAA9477336.1"/>
    <property type="molecule type" value="Genomic_DNA"/>
</dbReference>
<feature type="compositionally biased region" description="Basic residues" evidence="1">
    <location>
        <begin position="82"/>
        <end position="101"/>
    </location>
</feature>
<feature type="non-terminal residue" evidence="2">
    <location>
        <position position="135"/>
    </location>
</feature>
<proteinExistence type="predicted"/>
<dbReference type="AlphaFoldDB" id="A0A6J4RMN4"/>
<reference evidence="2" key="1">
    <citation type="submission" date="2020-02" db="EMBL/GenBank/DDBJ databases">
        <authorList>
            <person name="Meier V. D."/>
        </authorList>
    </citation>
    <scope>NUCLEOTIDE SEQUENCE</scope>
    <source>
        <strain evidence="2">AVDCRST_MAG02</strain>
    </source>
</reference>
<feature type="region of interest" description="Disordered" evidence="1">
    <location>
        <begin position="1"/>
        <end position="135"/>
    </location>
</feature>
<protein>
    <submittedName>
        <fullName evidence="2">Uncharacterized protein</fullName>
    </submittedName>
</protein>
<feature type="compositionally biased region" description="Basic residues" evidence="1">
    <location>
        <begin position="44"/>
        <end position="56"/>
    </location>
</feature>
<gene>
    <name evidence="2" type="ORF">AVDCRST_MAG02-4570</name>
</gene>
<evidence type="ECO:0000256" key="1">
    <source>
        <dbReference type="SAM" id="MobiDB-lite"/>
    </source>
</evidence>
<feature type="non-terminal residue" evidence="2">
    <location>
        <position position="1"/>
    </location>
</feature>
<name>A0A6J4RMN4_9ACTN</name>
<organism evidence="2">
    <name type="scientific">uncultured Rubrobacteraceae bacterium</name>
    <dbReference type="NCBI Taxonomy" id="349277"/>
    <lineage>
        <taxon>Bacteria</taxon>
        <taxon>Bacillati</taxon>
        <taxon>Actinomycetota</taxon>
        <taxon>Rubrobacteria</taxon>
        <taxon>Rubrobacterales</taxon>
        <taxon>Rubrobacteraceae</taxon>
        <taxon>environmental samples</taxon>
    </lineage>
</organism>
<accession>A0A6J4RMN4</accession>
<evidence type="ECO:0000313" key="2">
    <source>
        <dbReference type="EMBL" id="CAA9477336.1"/>
    </source>
</evidence>